<name>A0A2G2Y650_CAPAN</name>
<evidence type="ECO:0000313" key="2">
    <source>
        <dbReference type="EMBL" id="PHT65214.1"/>
    </source>
</evidence>
<reference evidence="2 3" key="1">
    <citation type="journal article" date="2014" name="Nat. Genet.">
        <title>Genome sequence of the hot pepper provides insights into the evolution of pungency in Capsicum species.</title>
        <authorList>
            <person name="Kim S."/>
            <person name="Park M."/>
            <person name="Yeom S.I."/>
            <person name="Kim Y.M."/>
            <person name="Lee J.M."/>
            <person name="Lee H.A."/>
            <person name="Seo E."/>
            <person name="Choi J."/>
            <person name="Cheong K."/>
            <person name="Kim K.T."/>
            <person name="Jung K."/>
            <person name="Lee G.W."/>
            <person name="Oh S.K."/>
            <person name="Bae C."/>
            <person name="Kim S.B."/>
            <person name="Lee H.Y."/>
            <person name="Kim S.Y."/>
            <person name="Kim M.S."/>
            <person name="Kang B.C."/>
            <person name="Jo Y.D."/>
            <person name="Yang H.B."/>
            <person name="Jeong H.J."/>
            <person name="Kang W.H."/>
            <person name="Kwon J.K."/>
            <person name="Shin C."/>
            <person name="Lim J.Y."/>
            <person name="Park J.H."/>
            <person name="Huh J.H."/>
            <person name="Kim J.S."/>
            <person name="Kim B.D."/>
            <person name="Cohen O."/>
            <person name="Paran I."/>
            <person name="Suh M.C."/>
            <person name="Lee S.B."/>
            <person name="Kim Y.K."/>
            <person name="Shin Y."/>
            <person name="Noh S.J."/>
            <person name="Park J."/>
            <person name="Seo Y.S."/>
            <person name="Kwon S.Y."/>
            <person name="Kim H.A."/>
            <person name="Park J.M."/>
            <person name="Kim H.J."/>
            <person name="Choi S.B."/>
            <person name="Bosland P.W."/>
            <person name="Reeves G."/>
            <person name="Jo S.H."/>
            <person name="Lee B.W."/>
            <person name="Cho H.T."/>
            <person name="Choi H.S."/>
            <person name="Lee M.S."/>
            <person name="Yu Y."/>
            <person name="Do Choi Y."/>
            <person name="Park B.S."/>
            <person name="van Deynze A."/>
            <person name="Ashrafi H."/>
            <person name="Hill T."/>
            <person name="Kim W.T."/>
            <person name="Pai H.S."/>
            <person name="Ahn H.K."/>
            <person name="Yeam I."/>
            <person name="Giovannoni J.J."/>
            <person name="Rose J.K."/>
            <person name="Sorensen I."/>
            <person name="Lee S.J."/>
            <person name="Kim R.W."/>
            <person name="Choi I.Y."/>
            <person name="Choi B.S."/>
            <person name="Lim J.S."/>
            <person name="Lee Y.H."/>
            <person name="Choi D."/>
        </authorList>
    </citation>
    <scope>NUCLEOTIDE SEQUENCE [LARGE SCALE GENOMIC DNA]</scope>
    <source>
        <strain evidence="3">cv. CM334</strain>
    </source>
</reference>
<protein>
    <submittedName>
        <fullName evidence="2">Uncharacterized protein</fullName>
    </submittedName>
</protein>
<keyword evidence="1" id="KW-1133">Transmembrane helix</keyword>
<reference evidence="2 3" key="2">
    <citation type="journal article" date="2017" name="Genome Biol.">
        <title>New reference genome sequences of hot pepper reveal the massive evolution of plant disease-resistance genes by retroduplication.</title>
        <authorList>
            <person name="Kim S."/>
            <person name="Park J."/>
            <person name="Yeom S.I."/>
            <person name="Kim Y.M."/>
            <person name="Seo E."/>
            <person name="Kim K.T."/>
            <person name="Kim M.S."/>
            <person name="Lee J.M."/>
            <person name="Cheong K."/>
            <person name="Shin H.S."/>
            <person name="Kim S.B."/>
            <person name="Han K."/>
            <person name="Lee J."/>
            <person name="Park M."/>
            <person name="Lee H.A."/>
            <person name="Lee H.Y."/>
            <person name="Lee Y."/>
            <person name="Oh S."/>
            <person name="Lee J.H."/>
            <person name="Choi E."/>
            <person name="Choi E."/>
            <person name="Lee S.E."/>
            <person name="Jeon J."/>
            <person name="Kim H."/>
            <person name="Choi G."/>
            <person name="Song H."/>
            <person name="Lee J."/>
            <person name="Lee S.C."/>
            <person name="Kwon J.K."/>
            <person name="Lee H.Y."/>
            <person name="Koo N."/>
            <person name="Hong Y."/>
            <person name="Kim R.W."/>
            <person name="Kang W.H."/>
            <person name="Huh J.H."/>
            <person name="Kang B.C."/>
            <person name="Yang T.J."/>
            <person name="Lee Y.H."/>
            <person name="Bennetzen J.L."/>
            <person name="Choi D."/>
        </authorList>
    </citation>
    <scope>NUCLEOTIDE SEQUENCE [LARGE SCALE GENOMIC DNA]</scope>
    <source>
        <strain evidence="3">cv. CM334</strain>
    </source>
</reference>
<keyword evidence="1" id="KW-0812">Transmembrane</keyword>
<organism evidence="2 3">
    <name type="scientific">Capsicum annuum</name>
    <name type="common">Capsicum pepper</name>
    <dbReference type="NCBI Taxonomy" id="4072"/>
    <lineage>
        <taxon>Eukaryota</taxon>
        <taxon>Viridiplantae</taxon>
        <taxon>Streptophyta</taxon>
        <taxon>Embryophyta</taxon>
        <taxon>Tracheophyta</taxon>
        <taxon>Spermatophyta</taxon>
        <taxon>Magnoliopsida</taxon>
        <taxon>eudicotyledons</taxon>
        <taxon>Gunneridae</taxon>
        <taxon>Pentapetalae</taxon>
        <taxon>asterids</taxon>
        <taxon>lamiids</taxon>
        <taxon>Solanales</taxon>
        <taxon>Solanaceae</taxon>
        <taxon>Solanoideae</taxon>
        <taxon>Capsiceae</taxon>
        <taxon>Capsicum</taxon>
    </lineage>
</organism>
<sequence length="213" mass="23333">MALRSRIDLITTDTLDWTCKVQIVDISRERKSPEKQILFQNRFLEDEQVRNSPKSYGRTIHTYWILDKETIVECINPTDEIEKPLPPSTKLNLTALANVAQMTPTPSTEIEKEQVLPLTIDQRNAKKVRPLTTNELRMEPTIVESGSSIAALELTLEPLTPAKKLRVLVFVFFGSGVGGLGVGIGGIGDGLSGIGCVDGGPSVATGERSVGRY</sequence>
<dbReference type="AlphaFoldDB" id="A0A2G2Y650"/>
<proteinExistence type="predicted"/>
<keyword evidence="3" id="KW-1185">Reference proteome</keyword>
<keyword evidence="1" id="KW-0472">Membrane</keyword>
<dbReference type="Proteomes" id="UP000222542">
    <property type="component" value="Unassembled WGS sequence"/>
</dbReference>
<comment type="caution">
    <text evidence="2">The sequence shown here is derived from an EMBL/GenBank/DDBJ whole genome shotgun (WGS) entry which is preliminary data.</text>
</comment>
<feature type="transmembrane region" description="Helical" evidence="1">
    <location>
        <begin position="167"/>
        <end position="187"/>
    </location>
</feature>
<accession>A0A2G2Y650</accession>
<evidence type="ECO:0000313" key="3">
    <source>
        <dbReference type="Proteomes" id="UP000222542"/>
    </source>
</evidence>
<evidence type="ECO:0000256" key="1">
    <source>
        <dbReference type="SAM" id="Phobius"/>
    </source>
</evidence>
<dbReference type="PANTHER" id="PTHR47910:SF2">
    <property type="entry name" value="RIBULOSE BISPHOSPHATE CARBOXYLASE LARGE CHAIN, CATALYTIC DOMAIN-CONTAINING PROTEIN"/>
    <property type="match status" value="1"/>
</dbReference>
<dbReference type="EMBL" id="AYRZ02000012">
    <property type="protein sequence ID" value="PHT65214.1"/>
    <property type="molecule type" value="Genomic_DNA"/>
</dbReference>
<dbReference type="PANTHER" id="PTHR47910">
    <property type="entry name" value="RIBULOSE BISPHOSPHATE CARBOXYLASE LARGE CHAIN, CATALYTIC DOMAIN-CONTAINING PROTEIN"/>
    <property type="match status" value="1"/>
</dbReference>
<dbReference type="Gramene" id="PHT65214">
    <property type="protein sequence ID" value="PHT65214"/>
    <property type="gene ID" value="T459_29639"/>
</dbReference>
<gene>
    <name evidence="2" type="ORF">T459_29639</name>
</gene>